<evidence type="ECO:0000313" key="2">
    <source>
        <dbReference type="EMBL" id="TFE02067.1"/>
    </source>
</evidence>
<keyword evidence="1" id="KW-0472">Membrane</keyword>
<feature type="transmembrane region" description="Helical" evidence="1">
    <location>
        <begin position="182"/>
        <end position="203"/>
    </location>
</feature>
<name>A0A4Y8LLF5_9BACL</name>
<feature type="transmembrane region" description="Helical" evidence="1">
    <location>
        <begin position="67"/>
        <end position="87"/>
    </location>
</feature>
<dbReference type="RefSeq" id="WP_134380692.1">
    <property type="nucleotide sequence ID" value="NZ_SORX01000003.1"/>
</dbReference>
<dbReference type="Proteomes" id="UP000297776">
    <property type="component" value="Unassembled WGS sequence"/>
</dbReference>
<keyword evidence="3" id="KW-1185">Reference proteome</keyword>
<proteinExistence type="predicted"/>
<accession>A0A4Y8LLF5</accession>
<reference evidence="2 3" key="1">
    <citation type="submission" date="2019-03" db="EMBL/GenBank/DDBJ databases">
        <authorList>
            <person name="Yang Y."/>
        </authorList>
    </citation>
    <scope>NUCLEOTIDE SEQUENCE [LARGE SCALE GENOMIC DNA]</scope>
    <source>
        <strain evidence="2 3">ASL-1</strain>
    </source>
</reference>
<dbReference type="EMBL" id="SORX01000003">
    <property type="protein sequence ID" value="TFE02067.1"/>
    <property type="molecule type" value="Genomic_DNA"/>
</dbReference>
<keyword evidence="1" id="KW-1133">Transmembrane helix</keyword>
<keyword evidence="1" id="KW-0812">Transmembrane</keyword>
<evidence type="ECO:0000313" key="3">
    <source>
        <dbReference type="Proteomes" id="UP000297776"/>
    </source>
</evidence>
<protein>
    <submittedName>
        <fullName evidence="2">Uncharacterized protein</fullName>
    </submittedName>
</protein>
<organism evidence="2 3">
    <name type="scientific">Jeotgalibacillus salarius</name>
    <dbReference type="NCBI Taxonomy" id="546023"/>
    <lineage>
        <taxon>Bacteria</taxon>
        <taxon>Bacillati</taxon>
        <taxon>Bacillota</taxon>
        <taxon>Bacilli</taxon>
        <taxon>Bacillales</taxon>
        <taxon>Caryophanaceae</taxon>
        <taxon>Jeotgalibacillus</taxon>
    </lineage>
</organism>
<gene>
    <name evidence="2" type="ORF">E2626_05695</name>
</gene>
<dbReference type="AlphaFoldDB" id="A0A4Y8LLF5"/>
<evidence type="ECO:0000256" key="1">
    <source>
        <dbReference type="SAM" id="Phobius"/>
    </source>
</evidence>
<feature type="transmembrane region" description="Helical" evidence="1">
    <location>
        <begin position="152"/>
        <end position="175"/>
    </location>
</feature>
<dbReference type="OrthoDB" id="1795989at2"/>
<feature type="transmembrane region" description="Helical" evidence="1">
    <location>
        <begin position="215"/>
        <end position="238"/>
    </location>
</feature>
<comment type="caution">
    <text evidence="2">The sequence shown here is derived from an EMBL/GenBank/DDBJ whole genome shotgun (WGS) entry which is preliminary data.</text>
</comment>
<feature type="transmembrane region" description="Helical" evidence="1">
    <location>
        <begin position="26"/>
        <end position="47"/>
    </location>
</feature>
<feature type="transmembrane region" description="Helical" evidence="1">
    <location>
        <begin position="107"/>
        <end position="132"/>
    </location>
</feature>
<sequence length="246" mass="27089">MSLATVSTGDVIRQQVIYKCYAMADLWRSLVVIQLIAIIFSALGSGGMGTSDDMFSLDVTTFSTDTVFLFTVFWLIVTSALITSKSYRFEDFSYVTTRGISQASNGILLLLTVFTATVFTIMSSYVIFMTILVFDKGDFYPGLASVGTPGEVYLSFLAIFGYLLVAAGAGYFFGILIQISKLFIGIIPVILFGPLFVRSYLIYEFGYQFYALETSITLFMIKAIGTALVLYGAGSLILNKKEVREI</sequence>